<dbReference type="Proteomes" id="UP000295468">
    <property type="component" value="Unassembled WGS sequence"/>
</dbReference>
<comment type="caution">
    <text evidence="1">The sequence shown here is derived from an EMBL/GenBank/DDBJ whole genome shotgun (WGS) entry which is preliminary data.</text>
</comment>
<dbReference type="EMBL" id="SNYI01000003">
    <property type="protein sequence ID" value="TDQ28938.1"/>
    <property type="molecule type" value="Genomic_DNA"/>
</dbReference>
<keyword evidence="2" id="KW-1185">Reference proteome</keyword>
<evidence type="ECO:0000313" key="2">
    <source>
        <dbReference type="Proteomes" id="UP000295468"/>
    </source>
</evidence>
<dbReference type="AlphaFoldDB" id="A0A4R6TFZ8"/>
<evidence type="ECO:0000313" key="1">
    <source>
        <dbReference type="EMBL" id="TDQ28938.1"/>
    </source>
</evidence>
<proteinExistence type="predicted"/>
<reference evidence="1 2" key="1">
    <citation type="submission" date="2019-03" db="EMBL/GenBank/DDBJ databases">
        <title>Genomic Encyclopedia of Archaeal and Bacterial Type Strains, Phase II (KMG-II): from individual species to whole genera.</title>
        <authorList>
            <person name="Goeker M."/>
        </authorList>
    </citation>
    <scope>NUCLEOTIDE SEQUENCE [LARGE SCALE GENOMIC DNA]</scope>
    <source>
        <strain evidence="1 2">DSM 18435</strain>
    </source>
</reference>
<gene>
    <name evidence="1" type="ORF">CLV82_2386</name>
</gene>
<name>A0A4R6TFZ8_9FLAO</name>
<organism evidence="1 2">
    <name type="scientific">Zeaxanthinibacter enoshimensis</name>
    <dbReference type="NCBI Taxonomy" id="392009"/>
    <lineage>
        <taxon>Bacteria</taxon>
        <taxon>Pseudomonadati</taxon>
        <taxon>Bacteroidota</taxon>
        <taxon>Flavobacteriia</taxon>
        <taxon>Flavobacteriales</taxon>
        <taxon>Flavobacteriaceae</taxon>
        <taxon>Zeaxanthinibacter</taxon>
    </lineage>
</organism>
<sequence length="144" mass="16745">MCLVTIFVGLSLLYVLRPMQTQAYNFLHKISHHLAAESNHNNEHHHHDHAFLSYQRGANIFDDHIKEHSHELLSFINTVIDTHDSPNEKDNLFEVKVEKHLVPIQHEIQGGFITFDRTSTWFHNTLTENLRPEITVPPPRVLSS</sequence>
<protein>
    <submittedName>
        <fullName evidence="1">Uncharacterized protein</fullName>
    </submittedName>
</protein>
<accession>A0A4R6TFZ8</accession>